<organism evidence="1 3">
    <name type="scientific">Nephila pilipes</name>
    <name type="common">Giant wood spider</name>
    <name type="synonym">Nephila maculata</name>
    <dbReference type="NCBI Taxonomy" id="299642"/>
    <lineage>
        <taxon>Eukaryota</taxon>
        <taxon>Metazoa</taxon>
        <taxon>Ecdysozoa</taxon>
        <taxon>Arthropoda</taxon>
        <taxon>Chelicerata</taxon>
        <taxon>Arachnida</taxon>
        <taxon>Araneae</taxon>
        <taxon>Araneomorphae</taxon>
        <taxon>Entelegynae</taxon>
        <taxon>Araneoidea</taxon>
        <taxon>Nephilidae</taxon>
        <taxon>Nephila</taxon>
    </lineage>
</organism>
<dbReference type="EMBL" id="BMAW01047024">
    <property type="protein sequence ID" value="GFS58658.1"/>
    <property type="molecule type" value="Genomic_DNA"/>
</dbReference>
<name>A0A8X6ITE1_NEPPI</name>
<feature type="non-terminal residue" evidence="1">
    <location>
        <position position="1"/>
    </location>
</feature>
<evidence type="ECO:0000313" key="1">
    <source>
        <dbReference type="EMBL" id="GFS58658.1"/>
    </source>
</evidence>
<dbReference type="OrthoDB" id="25778at2759"/>
<sequence>GEILNLSNACITVSTKALKVLRIKFLFYASGEAQEVLSLRDGPVKLFKILPTPESSNFL</sequence>
<evidence type="ECO:0000313" key="2">
    <source>
        <dbReference type="EMBL" id="GFU35850.1"/>
    </source>
</evidence>
<proteinExistence type="predicted"/>
<gene>
    <name evidence="1" type="ORF">NPIL_189681</name>
    <name evidence="2" type="ORF">NPIL_496581</name>
</gene>
<evidence type="ECO:0000313" key="3">
    <source>
        <dbReference type="Proteomes" id="UP000887013"/>
    </source>
</evidence>
<dbReference type="AlphaFoldDB" id="A0A8X6ITE1"/>
<keyword evidence="3" id="KW-1185">Reference proteome</keyword>
<accession>A0A8X6ITE1</accession>
<dbReference type="Proteomes" id="UP000887013">
    <property type="component" value="Unassembled WGS sequence"/>
</dbReference>
<protein>
    <submittedName>
        <fullName evidence="1">Uncharacterized protein</fullName>
    </submittedName>
</protein>
<comment type="caution">
    <text evidence="1">The sequence shown here is derived from an EMBL/GenBank/DDBJ whole genome shotgun (WGS) entry which is preliminary data.</text>
</comment>
<dbReference type="EMBL" id="BMAW01034582">
    <property type="protein sequence ID" value="GFU35850.1"/>
    <property type="molecule type" value="Genomic_DNA"/>
</dbReference>
<reference evidence="1" key="1">
    <citation type="submission" date="2020-08" db="EMBL/GenBank/DDBJ databases">
        <title>Multicomponent nature underlies the extraordinary mechanical properties of spider dragline silk.</title>
        <authorList>
            <person name="Kono N."/>
            <person name="Nakamura H."/>
            <person name="Mori M."/>
            <person name="Yoshida Y."/>
            <person name="Ohtoshi R."/>
            <person name="Malay A.D."/>
            <person name="Moran D.A.P."/>
            <person name="Tomita M."/>
            <person name="Numata K."/>
            <person name="Arakawa K."/>
        </authorList>
    </citation>
    <scope>NUCLEOTIDE SEQUENCE</scope>
</reference>